<gene>
    <name evidence="1" type="ORF">SAMN04487860_11910</name>
</gene>
<sequence length="49" mass="5924">MNKFYMNGKLIHKASDHNTKRCEVEKWVFLPHSDFERLKANPYRRNGCL</sequence>
<dbReference type="RefSeq" id="WP_175547865.1">
    <property type="nucleotide sequence ID" value="NZ_FRCT01000019.1"/>
</dbReference>
<name>A0A1M7M674_RUMFL</name>
<protein>
    <submittedName>
        <fullName evidence="1">Uncharacterized protein</fullName>
    </submittedName>
</protein>
<evidence type="ECO:0000313" key="2">
    <source>
        <dbReference type="Proteomes" id="UP000184394"/>
    </source>
</evidence>
<proteinExistence type="predicted"/>
<accession>A0A1M7M674</accession>
<organism evidence="1 2">
    <name type="scientific">Ruminococcus flavefaciens</name>
    <dbReference type="NCBI Taxonomy" id="1265"/>
    <lineage>
        <taxon>Bacteria</taxon>
        <taxon>Bacillati</taxon>
        <taxon>Bacillota</taxon>
        <taxon>Clostridia</taxon>
        <taxon>Eubacteriales</taxon>
        <taxon>Oscillospiraceae</taxon>
        <taxon>Ruminococcus</taxon>
    </lineage>
</organism>
<evidence type="ECO:0000313" key="1">
    <source>
        <dbReference type="EMBL" id="SHM86128.1"/>
    </source>
</evidence>
<reference evidence="1 2" key="1">
    <citation type="submission" date="2016-11" db="EMBL/GenBank/DDBJ databases">
        <authorList>
            <person name="Jaros S."/>
            <person name="Januszkiewicz K."/>
            <person name="Wedrychowicz H."/>
        </authorList>
    </citation>
    <scope>NUCLEOTIDE SEQUENCE [LARGE SCALE GENOMIC DNA]</scope>
    <source>
        <strain evidence="1 2">Y1</strain>
    </source>
</reference>
<dbReference type="AlphaFoldDB" id="A0A1M7M674"/>
<dbReference type="EMBL" id="FRCT01000019">
    <property type="protein sequence ID" value="SHM86128.1"/>
    <property type="molecule type" value="Genomic_DNA"/>
</dbReference>
<dbReference type="Proteomes" id="UP000184394">
    <property type="component" value="Unassembled WGS sequence"/>
</dbReference>